<dbReference type="Proteomes" id="UP001438707">
    <property type="component" value="Unassembled WGS sequence"/>
</dbReference>
<evidence type="ECO:0000313" key="2">
    <source>
        <dbReference type="Proteomes" id="UP001438707"/>
    </source>
</evidence>
<dbReference type="SUPFAM" id="SSF81383">
    <property type="entry name" value="F-box domain"/>
    <property type="match status" value="1"/>
</dbReference>
<organism evidence="1 2">
    <name type="scientific">Apatococcus lobatus</name>
    <dbReference type="NCBI Taxonomy" id="904363"/>
    <lineage>
        <taxon>Eukaryota</taxon>
        <taxon>Viridiplantae</taxon>
        <taxon>Chlorophyta</taxon>
        <taxon>core chlorophytes</taxon>
        <taxon>Trebouxiophyceae</taxon>
        <taxon>Chlorellales</taxon>
        <taxon>Chlorellaceae</taxon>
        <taxon>Apatococcus</taxon>
    </lineage>
</organism>
<protein>
    <recommendedName>
        <fullName evidence="3">F-box domain-containing protein</fullName>
    </recommendedName>
</protein>
<accession>A0AAW1QC70</accession>
<dbReference type="SUPFAM" id="SSF82171">
    <property type="entry name" value="DPP6 N-terminal domain-like"/>
    <property type="match status" value="1"/>
</dbReference>
<sequence length="561" mass="61961">MEIPKCGVQQETFSAIAILGQDELGQIFKHVAQQDVFSLGPCQAVCRLWRCLAQSDQLYELAYKTHIPAPCHRPDLLDDRPGAWKRLCLLSRRKIYRRPSQIVLDKVSTGVETVQLNTDCQVESQHQLLDRNASGEKCLPSFACATWSPQGDLVAFCKLLYGGDGPRAVLTVAEPDGKEVISMPLSSNPLVLAWASCGTRLAILEGGGPPLELSVLDVMMSIQRKQRCRVWVARDVPLFFCWAPDRPSLVVCQSSEHMRYDLLPNLQCAAHRIHSGFAGGMVLQWATNPKGEHYALLEVNDQAGQAEMVRLMSMLLYPSHGEESAAPSQLNVNIGQDDRVRVRCCMANPDASMACWIEDHFAGGRRLMACLLDEHGRRHFSPWQLVALQGESVKAFQWSPNGERILVISKWQHLALPDPHAEEQPANAEFGLWVVELRANSPGTHVVSYGRCKPCDVFCNQLLTFWSQYSMCLPLWSPNSLAFCYAASHTDVAAPHGPAMLHLQQIDAPSQCSPIATFEKLEGLASGAISAPDTRTTATCSARVLGPADHVTWCPGSSWSE</sequence>
<name>A0AAW1QC70_9CHLO</name>
<reference evidence="1 2" key="1">
    <citation type="journal article" date="2024" name="Nat. Commun.">
        <title>Phylogenomics reveals the evolutionary origins of lichenization in chlorophyte algae.</title>
        <authorList>
            <person name="Puginier C."/>
            <person name="Libourel C."/>
            <person name="Otte J."/>
            <person name="Skaloud P."/>
            <person name="Haon M."/>
            <person name="Grisel S."/>
            <person name="Petersen M."/>
            <person name="Berrin J.G."/>
            <person name="Delaux P.M."/>
            <person name="Dal Grande F."/>
            <person name="Keller J."/>
        </authorList>
    </citation>
    <scope>NUCLEOTIDE SEQUENCE [LARGE SCALE GENOMIC DNA]</scope>
    <source>
        <strain evidence="1 2">SAG 2145</strain>
    </source>
</reference>
<dbReference type="EMBL" id="JALJOS010000053">
    <property type="protein sequence ID" value="KAK9818866.1"/>
    <property type="molecule type" value="Genomic_DNA"/>
</dbReference>
<keyword evidence="2" id="KW-1185">Reference proteome</keyword>
<comment type="caution">
    <text evidence="1">The sequence shown here is derived from an EMBL/GenBank/DDBJ whole genome shotgun (WGS) entry which is preliminary data.</text>
</comment>
<dbReference type="InterPro" id="IPR036047">
    <property type="entry name" value="F-box-like_dom_sf"/>
</dbReference>
<dbReference type="AlphaFoldDB" id="A0AAW1QC70"/>
<evidence type="ECO:0000313" key="1">
    <source>
        <dbReference type="EMBL" id="KAK9818866.1"/>
    </source>
</evidence>
<evidence type="ECO:0008006" key="3">
    <source>
        <dbReference type="Google" id="ProtNLM"/>
    </source>
</evidence>
<gene>
    <name evidence="1" type="ORF">WJX74_003423</name>
</gene>
<proteinExistence type="predicted"/>